<protein>
    <recommendedName>
        <fullName evidence="3">F-box domain-containing protein</fullName>
    </recommendedName>
</protein>
<name>A0A9P6HH74_9AGAM</name>
<gene>
    <name evidence="1" type="ORF">BJ322DRAFT_771169</name>
</gene>
<dbReference type="EMBL" id="WIUZ02000006">
    <property type="protein sequence ID" value="KAF9786149.1"/>
    <property type="molecule type" value="Genomic_DNA"/>
</dbReference>
<organism evidence="1 2">
    <name type="scientific">Thelephora terrestris</name>
    <dbReference type="NCBI Taxonomy" id="56493"/>
    <lineage>
        <taxon>Eukaryota</taxon>
        <taxon>Fungi</taxon>
        <taxon>Dikarya</taxon>
        <taxon>Basidiomycota</taxon>
        <taxon>Agaricomycotina</taxon>
        <taxon>Agaricomycetes</taxon>
        <taxon>Thelephorales</taxon>
        <taxon>Thelephoraceae</taxon>
        <taxon>Thelephora</taxon>
    </lineage>
</organism>
<evidence type="ECO:0008006" key="3">
    <source>
        <dbReference type="Google" id="ProtNLM"/>
    </source>
</evidence>
<sequence>MTTMSNARLPQEILDYIVDFLHNEPWWLKRCCLVAKSWVPRTRKHIFNKIDIASLDDLEAWWKVFPDPNSSPGHYARTLFFLSVRSIFSGVAGGCSLVRPFSNVVRLVISCAGEFPTFTSSRFLELICSLPLLEDVELEADGIREDGDDGPVFQPRASPPLTGCLALNLADGIEPVTRGLLALPDGIHFRQFLCTWRYEEEHQWVTALVERCSHTLESVQIDRKEHSSAASIDLSSATKLREVTFWFDYEAGWITNALKTILPEHRDLQEILICVYPSRDSSADDPVDSKKVVGEEVYERWMDLDDLLVQLWESHAVRTKLLVERKAGKVYRIVTGLLPEMMERGIIQPETYAEHNNIF</sequence>
<evidence type="ECO:0000313" key="2">
    <source>
        <dbReference type="Proteomes" id="UP000736335"/>
    </source>
</evidence>
<accession>A0A9P6HH74</accession>
<reference evidence="1" key="2">
    <citation type="submission" date="2020-11" db="EMBL/GenBank/DDBJ databases">
        <authorList>
            <consortium name="DOE Joint Genome Institute"/>
            <person name="Kuo A."/>
            <person name="Miyauchi S."/>
            <person name="Kiss E."/>
            <person name="Drula E."/>
            <person name="Kohler A."/>
            <person name="Sanchez-Garcia M."/>
            <person name="Andreopoulos B."/>
            <person name="Barry K.W."/>
            <person name="Bonito G."/>
            <person name="Buee M."/>
            <person name="Carver A."/>
            <person name="Chen C."/>
            <person name="Cichocki N."/>
            <person name="Clum A."/>
            <person name="Culley D."/>
            <person name="Crous P.W."/>
            <person name="Fauchery L."/>
            <person name="Girlanda M."/>
            <person name="Hayes R."/>
            <person name="Keri Z."/>
            <person name="Labutti K."/>
            <person name="Lipzen A."/>
            <person name="Lombard V."/>
            <person name="Magnuson J."/>
            <person name="Maillard F."/>
            <person name="Morin E."/>
            <person name="Murat C."/>
            <person name="Nolan M."/>
            <person name="Ohm R."/>
            <person name="Pangilinan J."/>
            <person name="Pereira M."/>
            <person name="Perotto S."/>
            <person name="Peter M."/>
            <person name="Riley R."/>
            <person name="Sitrit Y."/>
            <person name="Stielow B."/>
            <person name="Szollosi G."/>
            <person name="Zifcakova L."/>
            <person name="Stursova M."/>
            <person name="Spatafora J.W."/>
            <person name="Tedersoo L."/>
            <person name="Vaario L.-M."/>
            <person name="Yamada A."/>
            <person name="Yan M."/>
            <person name="Wang P."/>
            <person name="Xu J."/>
            <person name="Bruns T."/>
            <person name="Baldrian P."/>
            <person name="Vilgalys R."/>
            <person name="Henrissat B."/>
            <person name="Grigoriev I.V."/>
            <person name="Hibbett D."/>
            <person name="Nagy L.G."/>
            <person name="Martin F.M."/>
        </authorList>
    </citation>
    <scope>NUCLEOTIDE SEQUENCE</scope>
    <source>
        <strain evidence="1">UH-Tt-Lm1</strain>
    </source>
</reference>
<dbReference type="OrthoDB" id="2745898at2759"/>
<comment type="caution">
    <text evidence="1">The sequence shown here is derived from an EMBL/GenBank/DDBJ whole genome shotgun (WGS) entry which is preliminary data.</text>
</comment>
<keyword evidence="2" id="KW-1185">Reference proteome</keyword>
<reference evidence="1" key="1">
    <citation type="journal article" date="2020" name="Nat. Commun.">
        <title>Large-scale genome sequencing of mycorrhizal fungi provides insights into the early evolution of symbiotic traits.</title>
        <authorList>
            <person name="Miyauchi S."/>
            <person name="Kiss E."/>
            <person name="Kuo A."/>
            <person name="Drula E."/>
            <person name="Kohler A."/>
            <person name="Sanchez-Garcia M."/>
            <person name="Morin E."/>
            <person name="Andreopoulos B."/>
            <person name="Barry K.W."/>
            <person name="Bonito G."/>
            <person name="Buee M."/>
            <person name="Carver A."/>
            <person name="Chen C."/>
            <person name="Cichocki N."/>
            <person name="Clum A."/>
            <person name="Culley D."/>
            <person name="Crous P.W."/>
            <person name="Fauchery L."/>
            <person name="Girlanda M."/>
            <person name="Hayes R.D."/>
            <person name="Keri Z."/>
            <person name="LaButti K."/>
            <person name="Lipzen A."/>
            <person name="Lombard V."/>
            <person name="Magnuson J."/>
            <person name="Maillard F."/>
            <person name="Murat C."/>
            <person name="Nolan M."/>
            <person name="Ohm R.A."/>
            <person name="Pangilinan J."/>
            <person name="Pereira M.F."/>
            <person name="Perotto S."/>
            <person name="Peter M."/>
            <person name="Pfister S."/>
            <person name="Riley R."/>
            <person name="Sitrit Y."/>
            <person name="Stielow J.B."/>
            <person name="Szollosi G."/>
            <person name="Zifcakova L."/>
            <person name="Stursova M."/>
            <person name="Spatafora J.W."/>
            <person name="Tedersoo L."/>
            <person name="Vaario L.M."/>
            <person name="Yamada A."/>
            <person name="Yan M."/>
            <person name="Wang P."/>
            <person name="Xu J."/>
            <person name="Bruns T."/>
            <person name="Baldrian P."/>
            <person name="Vilgalys R."/>
            <person name="Dunand C."/>
            <person name="Henrissat B."/>
            <person name="Grigoriev I.V."/>
            <person name="Hibbett D."/>
            <person name="Nagy L.G."/>
            <person name="Martin F.M."/>
        </authorList>
    </citation>
    <scope>NUCLEOTIDE SEQUENCE</scope>
    <source>
        <strain evidence="1">UH-Tt-Lm1</strain>
    </source>
</reference>
<dbReference type="Proteomes" id="UP000736335">
    <property type="component" value="Unassembled WGS sequence"/>
</dbReference>
<dbReference type="AlphaFoldDB" id="A0A9P6HH74"/>
<evidence type="ECO:0000313" key="1">
    <source>
        <dbReference type="EMBL" id="KAF9786149.1"/>
    </source>
</evidence>
<proteinExistence type="predicted"/>